<accession>A0A3M7F2L6</accession>
<gene>
    <name evidence="3" type="ORF">D0861_07600</name>
</gene>
<dbReference type="Gene3D" id="1.20.1280.50">
    <property type="match status" value="1"/>
</dbReference>
<dbReference type="InterPro" id="IPR001810">
    <property type="entry name" value="F-box_dom"/>
</dbReference>
<evidence type="ECO:0000256" key="1">
    <source>
        <dbReference type="SAM" id="MobiDB-lite"/>
    </source>
</evidence>
<dbReference type="SUPFAM" id="SSF81383">
    <property type="entry name" value="F-box domain"/>
    <property type="match status" value="1"/>
</dbReference>
<dbReference type="VEuPathDB" id="FungiDB:BTJ68_04264"/>
<dbReference type="Gene3D" id="2.100.10.30">
    <property type="entry name" value="Jacalin-like lectin domain"/>
    <property type="match status" value="1"/>
</dbReference>
<sequence>MGGWDYYCFLCNAGFHVPLYDSDDEEDDDHSDSDAANPDRPNMKQLFPRELVEPRLQWLTKFRTIGVNRKAVGIKQCYLSGPATSEDYGAASIEFGDHPNAQGRGENFPGDVSCYMGADGGEDDGDLPIHESCLTVLCEAFAQAQGIKQHWTVDCSNVAVPFDLDTLFTALASLREPYQSYLSLTHEWQSDQYFDLNWDHVYYYIDPLESCTHDVQADPDRAIQFRSDSSREEVSQDQPHQEDWFQSMPEELTMAIADFLHGKDLISLMLASRAVYGATRSQSFWKRRLQLDTPWYWEAFHTSSSSVISYEQEYQKTMMQAHRPVELAKRNQHVSGLANRRRVWDVSQQVLKMYAEIYPLDWNSTAESSSEFQEEARSHHFARVADQTESGHDASAQFFFQTAADMHMGKSVRFFWNKEALSGISVEVGDTVLSFGDCATPGEACDVLKLSADDWLEKIILNISIESNSWQDPRYNTTRTTYDHFVSGITCCTLSGNEYHFRNSSGCKRLLEPHPGHGIVGMRTDWAEGRITRIGIFEHTDGLTTFRQPSDTKRIELLWKDQLPSKSLRFHDYRTGYWTGQTAWDLAPMQILLFGQNERELSTVTGFAASRDLRCFEVHRGCGSKERIGGSADSMKLMRIDGPGGERISSISVIVGALPVGLVIISNHGRQMVFGKSKDNAITPQRPEAGFGLAGIYCSFAYNSNPIEQLSSLGIVSSSDIAPAALDDAGLVDLGGLLWEPEAPPSNWRLSDPLYGGQHNGSVVKALDFSRPVTKITGLLPAPAWLDIIELGGFTVHYSDGSSLDRESVFGMTSEVWPTHPEATAKDLQTMKRHDRMSMMLGRKESNPDVAHVGSDEEALAQPSTWELGPNGEKIVAITVWAGDFLNGLQFHSESGKSSPRWGACGGEHAGHISVNHDPRIVGAKLFLGCHRLGFTACSDVPQAIQAMVVGD</sequence>
<name>A0A3M7F2L6_HORWE</name>
<dbReference type="OrthoDB" id="9984533at2759"/>
<comment type="caution">
    <text evidence="3">The sequence shown here is derived from an EMBL/GenBank/DDBJ whole genome shotgun (WGS) entry which is preliminary data.</text>
</comment>
<feature type="region of interest" description="Disordered" evidence="1">
    <location>
        <begin position="22"/>
        <end position="45"/>
    </location>
</feature>
<organism evidence="3 4">
    <name type="scientific">Hortaea werneckii</name>
    <name type="common">Black yeast</name>
    <name type="synonym">Cladosporium werneckii</name>
    <dbReference type="NCBI Taxonomy" id="91943"/>
    <lineage>
        <taxon>Eukaryota</taxon>
        <taxon>Fungi</taxon>
        <taxon>Dikarya</taxon>
        <taxon>Ascomycota</taxon>
        <taxon>Pezizomycotina</taxon>
        <taxon>Dothideomycetes</taxon>
        <taxon>Dothideomycetidae</taxon>
        <taxon>Mycosphaerellales</taxon>
        <taxon>Teratosphaeriaceae</taxon>
        <taxon>Hortaea</taxon>
    </lineage>
</organism>
<dbReference type="Proteomes" id="UP000268823">
    <property type="component" value="Unassembled WGS sequence"/>
</dbReference>
<dbReference type="InterPro" id="IPR036404">
    <property type="entry name" value="Jacalin-like_lectin_dom_sf"/>
</dbReference>
<feature type="compositionally biased region" description="Acidic residues" evidence="1">
    <location>
        <begin position="22"/>
        <end position="31"/>
    </location>
</feature>
<evidence type="ECO:0000313" key="3">
    <source>
        <dbReference type="EMBL" id="RMY83062.1"/>
    </source>
</evidence>
<dbReference type="AlphaFoldDB" id="A0A3M7F2L6"/>
<dbReference type="PROSITE" id="PS50181">
    <property type="entry name" value="FBOX"/>
    <property type="match status" value="1"/>
</dbReference>
<evidence type="ECO:0000313" key="4">
    <source>
        <dbReference type="Proteomes" id="UP000268823"/>
    </source>
</evidence>
<feature type="domain" description="F-box" evidence="2">
    <location>
        <begin position="242"/>
        <end position="288"/>
    </location>
</feature>
<evidence type="ECO:0000259" key="2">
    <source>
        <dbReference type="PROSITE" id="PS50181"/>
    </source>
</evidence>
<dbReference type="EMBL" id="QWIR01000192">
    <property type="protein sequence ID" value="RMY83062.1"/>
    <property type="molecule type" value="Genomic_DNA"/>
</dbReference>
<protein>
    <recommendedName>
        <fullName evidence="2">F-box domain-containing protein</fullName>
    </recommendedName>
</protein>
<reference evidence="3 4" key="1">
    <citation type="journal article" date="2018" name="BMC Genomics">
        <title>Genomic evidence for intraspecific hybridization in a clonal and extremely halotolerant yeast.</title>
        <authorList>
            <person name="Gostincar C."/>
            <person name="Stajich J.E."/>
            <person name="Zupancic J."/>
            <person name="Zalar P."/>
            <person name="Gunde-Cimerman N."/>
        </authorList>
    </citation>
    <scope>NUCLEOTIDE SEQUENCE [LARGE SCALE GENOMIC DNA]</scope>
    <source>
        <strain evidence="3 4">EXF-2788</strain>
    </source>
</reference>
<proteinExistence type="predicted"/>
<dbReference type="InterPro" id="IPR036047">
    <property type="entry name" value="F-box-like_dom_sf"/>
</dbReference>